<keyword evidence="1" id="KW-0472">Membrane</keyword>
<feature type="transmembrane region" description="Helical" evidence="1">
    <location>
        <begin position="75"/>
        <end position="92"/>
    </location>
</feature>
<keyword evidence="3" id="KW-1185">Reference proteome</keyword>
<proteinExistence type="predicted"/>
<protein>
    <submittedName>
        <fullName evidence="2">Uncharacterized protein</fullName>
    </submittedName>
</protein>
<accession>A0A8J6UQ10</accession>
<dbReference type="AlphaFoldDB" id="A0A8J6UQ10"/>
<reference evidence="2" key="1">
    <citation type="submission" date="2020-09" db="EMBL/GenBank/DDBJ databases">
        <title>Pelobacter alkaliphilus sp. nov., a novel anaerobic arsenate-reducing bacterium from terrestrial mud volcano.</title>
        <authorList>
            <person name="Khomyakova M.A."/>
            <person name="Merkel A.Y."/>
            <person name="Slobodkin A.I."/>
        </authorList>
    </citation>
    <scope>NUCLEOTIDE SEQUENCE</scope>
    <source>
        <strain evidence="2">M08fum</strain>
    </source>
</reference>
<evidence type="ECO:0000313" key="3">
    <source>
        <dbReference type="Proteomes" id="UP000632828"/>
    </source>
</evidence>
<keyword evidence="1" id="KW-1133">Transmembrane helix</keyword>
<dbReference type="Proteomes" id="UP000632828">
    <property type="component" value="Unassembled WGS sequence"/>
</dbReference>
<keyword evidence="1" id="KW-0812">Transmembrane</keyword>
<name>A0A8J6UQ10_9BACT</name>
<evidence type="ECO:0000256" key="1">
    <source>
        <dbReference type="SAM" id="Phobius"/>
    </source>
</evidence>
<comment type="caution">
    <text evidence="2">The sequence shown here is derived from an EMBL/GenBank/DDBJ whole genome shotgun (WGS) entry which is preliminary data.</text>
</comment>
<dbReference type="RefSeq" id="WP_191156818.1">
    <property type="nucleotide sequence ID" value="NZ_JACWUN010000013.1"/>
</dbReference>
<dbReference type="EMBL" id="JACWUN010000013">
    <property type="protein sequence ID" value="MBD1401324.1"/>
    <property type="molecule type" value="Genomic_DNA"/>
</dbReference>
<gene>
    <name evidence="2" type="ORF">ICT70_11635</name>
</gene>
<sequence length="93" mass="10946">MREYHCINDLLDLSSEDPVLWREIYGYMQVCLYEDEEADLLFRVATEDDLPEIQALGTPEETATIILQNRTIQRIIFVTEVIFLIFIEQALYS</sequence>
<organism evidence="2 3">
    <name type="scientific">Pelovirga terrestris</name>
    <dbReference type="NCBI Taxonomy" id="2771352"/>
    <lineage>
        <taxon>Bacteria</taxon>
        <taxon>Pseudomonadati</taxon>
        <taxon>Thermodesulfobacteriota</taxon>
        <taxon>Desulfuromonadia</taxon>
        <taxon>Geobacterales</taxon>
        <taxon>Geobacteraceae</taxon>
        <taxon>Pelovirga</taxon>
    </lineage>
</organism>
<evidence type="ECO:0000313" key="2">
    <source>
        <dbReference type="EMBL" id="MBD1401324.1"/>
    </source>
</evidence>